<gene>
    <name evidence="9 11" type="primary">recF</name>
    <name evidence="11" type="ORF">KCG35_11510</name>
</gene>
<dbReference type="InterPro" id="IPR027417">
    <property type="entry name" value="P-loop_NTPase"/>
</dbReference>
<evidence type="ECO:0000256" key="2">
    <source>
        <dbReference type="ARBA" id="ARBA00008016"/>
    </source>
</evidence>
<evidence type="ECO:0000256" key="8">
    <source>
        <dbReference type="ARBA" id="ARBA00023125"/>
    </source>
</evidence>
<keyword evidence="9" id="KW-0234">DNA repair</keyword>
<evidence type="ECO:0000256" key="9">
    <source>
        <dbReference type="HAMAP-Rule" id="MF_00365"/>
    </source>
</evidence>
<evidence type="ECO:0000313" key="12">
    <source>
        <dbReference type="Proteomes" id="UP000690515"/>
    </source>
</evidence>
<dbReference type="InterPro" id="IPR018078">
    <property type="entry name" value="DNA-binding_RecF_CS"/>
</dbReference>
<comment type="similarity">
    <text evidence="2 9">Belongs to the RecF family.</text>
</comment>
<evidence type="ECO:0000256" key="6">
    <source>
        <dbReference type="ARBA" id="ARBA00022741"/>
    </source>
</evidence>
<evidence type="ECO:0000256" key="3">
    <source>
        <dbReference type="ARBA" id="ARBA00020170"/>
    </source>
</evidence>
<evidence type="ECO:0000313" key="11">
    <source>
        <dbReference type="EMBL" id="MBU2711687.1"/>
    </source>
</evidence>
<evidence type="ECO:0000256" key="4">
    <source>
        <dbReference type="ARBA" id="ARBA00022490"/>
    </source>
</evidence>
<evidence type="ECO:0000256" key="1">
    <source>
        <dbReference type="ARBA" id="ARBA00004496"/>
    </source>
</evidence>
<proteinExistence type="inferred from homology"/>
<keyword evidence="7 9" id="KW-0067">ATP-binding</keyword>
<keyword evidence="4 9" id="KW-0963">Cytoplasm</keyword>
<comment type="caution">
    <text evidence="11">The sequence shown here is derived from an EMBL/GenBank/DDBJ whole genome shotgun (WGS) entry which is preliminary data.</text>
</comment>
<dbReference type="Proteomes" id="UP000690515">
    <property type="component" value="Unassembled WGS sequence"/>
</dbReference>
<dbReference type="RefSeq" id="WP_215819846.1">
    <property type="nucleotide sequence ID" value="NZ_JAGSOY010000023.1"/>
</dbReference>
<dbReference type="Pfam" id="PF02463">
    <property type="entry name" value="SMC_N"/>
    <property type="match status" value="1"/>
</dbReference>
<organism evidence="11 12">
    <name type="scientific">Zooshikella harenae</name>
    <dbReference type="NCBI Taxonomy" id="2827238"/>
    <lineage>
        <taxon>Bacteria</taxon>
        <taxon>Pseudomonadati</taxon>
        <taxon>Pseudomonadota</taxon>
        <taxon>Gammaproteobacteria</taxon>
        <taxon>Oceanospirillales</taxon>
        <taxon>Zooshikellaceae</taxon>
        <taxon>Zooshikella</taxon>
    </lineage>
</organism>
<reference evidence="11 12" key="1">
    <citation type="submission" date="2021-04" db="EMBL/GenBank/DDBJ databases">
        <authorList>
            <person name="Pira H."/>
            <person name="Risdian C."/>
            <person name="Wink J."/>
        </authorList>
    </citation>
    <scope>NUCLEOTIDE SEQUENCE [LARGE SCALE GENOMIC DNA]</scope>
    <source>
        <strain evidence="11 12">WH53</strain>
    </source>
</reference>
<keyword evidence="9" id="KW-0742">SOS response</keyword>
<dbReference type="InterPro" id="IPR042174">
    <property type="entry name" value="RecF_2"/>
</dbReference>
<dbReference type="SUPFAM" id="SSF52540">
    <property type="entry name" value="P-loop containing nucleoside triphosphate hydrolases"/>
    <property type="match status" value="1"/>
</dbReference>
<evidence type="ECO:0000256" key="7">
    <source>
        <dbReference type="ARBA" id="ARBA00022840"/>
    </source>
</evidence>
<feature type="domain" description="RecF/RecN/SMC N-terminal" evidence="10">
    <location>
        <begin position="3"/>
        <end position="352"/>
    </location>
</feature>
<keyword evidence="5 9" id="KW-0235">DNA replication</keyword>
<comment type="subcellular location">
    <subcellularLocation>
        <location evidence="1 9">Cytoplasm</location>
    </subcellularLocation>
</comment>
<dbReference type="InterPro" id="IPR003395">
    <property type="entry name" value="RecF/RecN/SMC_N"/>
</dbReference>
<dbReference type="NCBIfam" id="TIGR00611">
    <property type="entry name" value="recf"/>
    <property type="match status" value="1"/>
</dbReference>
<dbReference type="InterPro" id="IPR001238">
    <property type="entry name" value="DNA-binding_RecF"/>
</dbReference>
<dbReference type="Gene3D" id="1.20.1050.90">
    <property type="entry name" value="RecF/RecN/SMC, N-terminal domain"/>
    <property type="match status" value="1"/>
</dbReference>
<dbReference type="EMBL" id="JAGSOY010000023">
    <property type="protein sequence ID" value="MBU2711687.1"/>
    <property type="molecule type" value="Genomic_DNA"/>
</dbReference>
<comment type="function">
    <text evidence="9">The RecF protein is involved in DNA metabolism; it is required for DNA replication and normal SOS inducibility. RecF binds preferentially to single-stranded, linear DNA. It also seems to bind ATP.</text>
</comment>
<sequence>MPIDHLQIVGVRNLESVVIEPSPTINIICGINGSGKTSILESIHLLGLARSFRSSKIQPIIQHGENCCTVFGRLDDGYPIGIQRLTDGELLIKYAGKRLFSVAELACKLPLIIITPDTFQLVSGSPSLRRQFIDWGVFHVEHTFLTYWKNTRKILKQRNNLLKNGTISHSQVAAWDISLIENAEKVDQFRSNYINQLKNLFNQIVEILIDIKELKFSYYRGWDNEKKYSEVLSSNFQRDSKLGYTNLGPHKADLKITVGNRLATDVLSRGQQKIIVCALKIAQGLLFQQQLQRPCIFLIDDLASELDQHFRNNICQLLEGSGAQVFITAIDNLLITNSWNNKSKVKMFHVEHGQVKEMQP</sequence>
<dbReference type="PANTHER" id="PTHR32182">
    <property type="entry name" value="DNA REPLICATION AND REPAIR PROTEIN RECF"/>
    <property type="match status" value="1"/>
</dbReference>
<dbReference type="Gene3D" id="3.40.50.300">
    <property type="entry name" value="P-loop containing nucleotide triphosphate hydrolases"/>
    <property type="match status" value="1"/>
</dbReference>
<feature type="binding site" evidence="9">
    <location>
        <begin position="30"/>
        <end position="37"/>
    </location>
    <ligand>
        <name>ATP</name>
        <dbReference type="ChEBI" id="CHEBI:30616"/>
    </ligand>
</feature>
<keyword evidence="12" id="KW-1185">Reference proteome</keyword>
<dbReference type="HAMAP" id="MF_00365">
    <property type="entry name" value="RecF"/>
    <property type="match status" value="1"/>
</dbReference>
<evidence type="ECO:0000256" key="5">
    <source>
        <dbReference type="ARBA" id="ARBA00022705"/>
    </source>
</evidence>
<name>A0ABS5ZFD1_9GAMM</name>
<keyword evidence="9" id="KW-0227">DNA damage</keyword>
<keyword evidence="8 9" id="KW-0238">DNA-binding</keyword>
<accession>A0ABS5ZFD1</accession>
<dbReference type="PANTHER" id="PTHR32182:SF0">
    <property type="entry name" value="DNA REPLICATION AND REPAIR PROTEIN RECF"/>
    <property type="match status" value="1"/>
</dbReference>
<dbReference type="PROSITE" id="PS00617">
    <property type="entry name" value="RECF_1"/>
    <property type="match status" value="1"/>
</dbReference>
<evidence type="ECO:0000259" key="10">
    <source>
        <dbReference type="Pfam" id="PF02463"/>
    </source>
</evidence>
<keyword evidence="6 9" id="KW-0547">Nucleotide-binding</keyword>
<protein>
    <recommendedName>
        <fullName evidence="3 9">DNA replication and repair protein RecF</fullName>
    </recommendedName>
</protein>